<comment type="subcellular location">
    <subcellularLocation>
        <location evidence="1">Periplasm</location>
    </subcellularLocation>
</comment>
<evidence type="ECO:0000313" key="5">
    <source>
        <dbReference type="Proteomes" id="UP001549204"/>
    </source>
</evidence>
<keyword evidence="5" id="KW-1185">Reference proteome</keyword>
<organism evidence="4 5">
    <name type="scientific">Mesorhizobium robiniae</name>
    <dbReference type="NCBI Taxonomy" id="559315"/>
    <lineage>
        <taxon>Bacteria</taxon>
        <taxon>Pseudomonadati</taxon>
        <taxon>Pseudomonadota</taxon>
        <taxon>Alphaproteobacteria</taxon>
        <taxon>Hyphomicrobiales</taxon>
        <taxon>Phyllobacteriaceae</taxon>
        <taxon>Mesorhizobium</taxon>
    </lineage>
</organism>
<evidence type="ECO:0000256" key="1">
    <source>
        <dbReference type="ARBA" id="ARBA00004418"/>
    </source>
</evidence>
<dbReference type="SUPFAM" id="SSF53850">
    <property type="entry name" value="Periplasmic binding protein-like II"/>
    <property type="match status" value="1"/>
</dbReference>
<dbReference type="Gene3D" id="3.10.105.10">
    <property type="entry name" value="Dipeptide-binding Protein, Domain 3"/>
    <property type="match status" value="1"/>
</dbReference>
<gene>
    <name evidence="4" type="ORF">ABID19_006920</name>
</gene>
<comment type="caution">
    <text evidence="4">The sequence shown here is derived from an EMBL/GenBank/DDBJ whole genome shotgun (WGS) entry which is preliminary data.</text>
</comment>
<dbReference type="Pfam" id="PF00496">
    <property type="entry name" value="SBP_bac_5"/>
    <property type="match status" value="1"/>
</dbReference>
<dbReference type="EMBL" id="JBEPMC010000026">
    <property type="protein sequence ID" value="MET3583854.1"/>
    <property type="molecule type" value="Genomic_DNA"/>
</dbReference>
<proteinExistence type="inferred from homology"/>
<dbReference type="InterPro" id="IPR000914">
    <property type="entry name" value="SBP_5_dom"/>
</dbReference>
<sequence length="269" mass="30107">MNAVDRSTAGLLAAVGGIELVVQNGYLHYTLPMRCDTAPFKDNNVREAIKYAMDRQLLLDRVLYGFGYLGNDHPVPNSLRDFATPAELPQRAYDPDKAKFHLKKAGLGSLKVQLNTSEGAFTGAVDAAVLVQESARAAGIEIEVVRQPSDGYWSNVWRAKPWVVSYWSGRPTADWIFTEGYYSAASYNDAFWANERFDKLLLEARAELDQTKRRDMYVEMQRIVSGNGGQCIPVFAADILAKSDKLAHGPVAVNWDMDGYKLADRWWFA</sequence>
<feature type="domain" description="Solute-binding protein family 5" evidence="3">
    <location>
        <begin position="21"/>
        <end position="187"/>
    </location>
</feature>
<reference evidence="4 5" key="1">
    <citation type="submission" date="2024-06" db="EMBL/GenBank/DDBJ databases">
        <title>Genomic Encyclopedia of Type Strains, Phase IV (KMG-IV): sequencing the most valuable type-strain genomes for metagenomic binning, comparative biology and taxonomic classification.</title>
        <authorList>
            <person name="Goeker M."/>
        </authorList>
    </citation>
    <scope>NUCLEOTIDE SEQUENCE [LARGE SCALE GENOMIC DNA]</scope>
    <source>
        <strain evidence="4 5">DSM 100022</strain>
    </source>
</reference>
<comment type="similarity">
    <text evidence="2">Belongs to the bacterial solute-binding protein 5 family.</text>
</comment>
<dbReference type="InterPro" id="IPR039424">
    <property type="entry name" value="SBP_5"/>
</dbReference>
<evidence type="ECO:0000256" key="2">
    <source>
        <dbReference type="ARBA" id="ARBA00005695"/>
    </source>
</evidence>
<dbReference type="Proteomes" id="UP001549204">
    <property type="component" value="Unassembled WGS sequence"/>
</dbReference>
<evidence type="ECO:0000259" key="3">
    <source>
        <dbReference type="Pfam" id="PF00496"/>
    </source>
</evidence>
<protein>
    <submittedName>
        <fullName evidence="4">ABC-type transport system substrate-binding protein</fullName>
    </submittedName>
</protein>
<dbReference type="PANTHER" id="PTHR30290">
    <property type="entry name" value="PERIPLASMIC BINDING COMPONENT OF ABC TRANSPORTER"/>
    <property type="match status" value="1"/>
</dbReference>
<name>A0ABV2H076_9HYPH</name>
<evidence type="ECO:0000313" key="4">
    <source>
        <dbReference type="EMBL" id="MET3583854.1"/>
    </source>
</evidence>
<accession>A0ABV2H076</accession>